<proteinExistence type="predicted"/>
<organism evidence="3 4">
    <name type="scientific">Streptacidiphilus jiangxiensis</name>
    <dbReference type="NCBI Taxonomy" id="235985"/>
    <lineage>
        <taxon>Bacteria</taxon>
        <taxon>Bacillati</taxon>
        <taxon>Actinomycetota</taxon>
        <taxon>Actinomycetes</taxon>
        <taxon>Kitasatosporales</taxon>
        <taxon>Streptomycetaceae</taxon>
        <taxon>Streptacidiphilus</taxon>
    </lineage>
</organism>
<keyword evidence="4" id="KW-1185">Reference proteome</keyword>
<dbReference type="AlphaFoldDB" id="A0A1H7IAH5"/>
<dbReference type="OrthoDB" id="9791689at2"/>
<evidence type="ECO:0000313" key="4">
    <source>
        <dbReference type="Proteomes" id="UP000183015"/>
    </source>
</evidence>
<name>A0A1H7IAH5_STRJI</name>
<dbReference type="eggNOG" id="COG0654">
    <property type="taxonomic scope" value="Bacteria"/>
</dbReference>
<dbReference type="SUPFAM" id="SSF51905">
    <property type="entry name" value="FAD/NAD(P)-binding domain"/>
    <property type="match status" value="1"/>
</dbReference>
<feature type="domain" description="FAD-binding" evidence="2">
    <location>
        <begin position="6"/>
        <end position="328"/>
    </location>
</feature>
<dbReference type="Pfam" id="PF01494">
    <property type="entry name" value="FAD_binding_3"/>
    <property type="match status" value="1"/>
</dbReference>
<reference evidence="4" key="1">
    <citation type="submission" date="2016-10" db="EMBL/GenBank/DDBJ databases">
        <authorList>
            <person name="Varghese N."/>
        </authorList>
    </citation>
    <scope>NUCLEOTIDE SEQUENCE [LARGE SCALE GENOMIC DNA]</scope>
    <source>
        <strain evidence="4">DSM 45096 / BCRC 16803 / CGMCC 4.1857 / CIP 109030 / JCM 12277 / KCTC 19219 / NBRC 100920 / 33214</strain>
    </source>
</reference>
<evidence type="ECO:0000256" key="1">
    <source>
        <dbReference type="ARBA" id="ARBA00023002"/>
    </source>
</evidence>
<gene>
    <name evidence="3" type="ORF">SAMN05414137_102568</name>
</gene>
<dbReference type="STRING" id="235985.SAMN05414137_102568"/>
<accession>A0A1H7IAH5</accession>
<dbReference type="EMBL" id="FOAZ01000002">
    <property type="protein sequence ID" value="SEK59354.1"/>
    <property type="molecule type" value="Genomic_DNA"/>
</dbReference>
<dbReference type="InterPro" id="IPR050631">
    <property type="entry name" value="PheA/TfdB_FAD_monoxygenase"/>
</dbReference>
<evidence type="ECO:0000259" key="2">
    <source>
        <dbReference type="Pfam" id="PF01494"/>
    </source>
</evidence>
<dbReference type="PRINTS" id="PR00420">
    <property type="entry name" value="RNGMNOXGNASE"/>
</dbReference>
<dbReference type="GO" id="GO:0071949">
    <property type="term" value="F:FAD binding"/>
    <property type="evidence" value="ECO:0007669"/>
    <property type="project" value="InterPro"/>
</dbReference>
<dbReference type="InterPro" id="IPR002938">
    <property type="entry name" value="FAD-bd"/>
</dbReference>
<dbReference type="InterPro" id="IPR036188">
    <property type="entry name" value="FAD/NAD-bd_sf"/>
</dbReference>
<evidence type="ECO:0000313" key="3">
    <source>
        <dbReference type="EMBL" id="SEK59354.1"/>
    </source>
</evidence>
<keyword evidence="1" id="KW-0560">Oxidoreductase</keyword>
<protein>
    <submittedName>
        <fullName evidence="3">2-polyprenyl-6-methoxyphenol hydroxylase</fullName>
    </submittedName>
</protein>
<dbReference type="Gene3D" id="3.50.50.60">
    <property type="entry name" value="FAD/NAD(P)-binding domain"/>
    <property type="match status" value="2"/>
</dbReference>
<dbReference type="GO" id="GO:0016491">
    <property type="term" value="F:oxidoreductase activity"/>
    <property type="evidence" value="ECO:0007669"/>
    <property type="project" value="UniProtKB-KW"/>
</dbReference>
<sequence>MTVTTETDVLIVGGGPAGALLGTLLARRGIAVLVVERQTTFDREFRGETLAAPSVDSLRGLGFGPALDAHGFLETEAVTMRMEGRDVLHVDYRRFPIGTLPIDIPQPSLIGIFHDAATALPSFSYGAGTAFTDLVVEDGVVRGAVLKEADGTRTTVRARLVVGADGRFSKVRRAAGLEADVQPMARDFLSFKLPRPAGWKHEAELIADGEKHIMVLPTFPDLLRIGHNLPKKGLSQLKRAGFESFRDGIAALDERIAPLVHEHLTSWDDTSFLEIFTAELDRWSRDGLVLIGDASHTCTPILGQGVNVALQDAIVLTPVIARALADGQGPVTERQLAGFVQQRRTHKRFVTKFQRMQEDALSKNSPLQKLARRARYRLLDKLPVKYKMFDRVINAPHEIDPVDRELGRKAPAVVAG</sequence>
<dbReference type="Proteomes" id="UP000183015">
    <property type="component" value="Unassembled WGS sequence"/>
</dbReference>
<dbReference type="PANTHER" id="PTHR43476:SF5">
    <property type="entry name" value="FAD-DEPENDENT MONOOXYGENASE"/>
    <property type="match status" value="1"/>
</dbReference>
<dbReference type="RefSeq" id="WP_042443917.1">
    <property type="nucleotide sequence ID" value="NZ_BBPN01000005.1"/>
</dbReference>
<dbReference type="PANTHER" id="PTHR43476">
    <property type="entry name" value="3-(3-HYDROXY-PHENYL)PROPIONATE/3-HYDROXYCINNAMIC ACID HYDROXYLASE"/>
    <property type="match status" value="1"/>
</dbReference>